<dbReference type="InterPro" id="IPR006056">
    <property type="entry name" value="RidA"/>
</dbReference>
<dbReference type="Pfam" id="PF01042">
    <property type="entry name" value="Ribonuc_L-PSP"/>
    <property type="match status" value="1"/>
</dbReference>
<dbReference type="InterPro" id="IPR035959">
    <property type="entry name" value="RutC-like_sf"/>
</dbReference>
<dbReference type="EMBL" id="GG698902">
    <property type="protein sequence ID" value="EEU43666.1"/>
    <property type="molecule type" value="Genomic_DNA"/>
</dbReference>
<dbReference type="GeneID" id="9677016"/>
<sequence>MATSVLSKDAPAPSPLMSQAVVYNGMVYCSGSLGIDPATGKFATGSVADRTAQALKNPDAVLKAVGSGLHKTVKVNIFLSSINHYSSVNDAYAKFFTQEVKPCRTCVVVAELPLDAEVEIEATGFI</sequence>
<evidence type="ECO:0000313" key="2">
    <source>
        <dbReference type="EMBL" id="EEU43666.1"/>
    </source>
</evidence>
<dbReference type="CDD" id="cd00448">
    <property type="entry name" value="YjgF_YER057c_UK114_family"/>
    <property type="match status" value="1"/>
</dbReference>
<dbReference type="InParanoid" id="C7YXX0"/>
<evidence type="ECO:0000313" key="3">
    <source>
        <dbReference type="Proteomes" id="UP000005206"/>
    </source>
</evidence>
<dbReference type="AlphaFoldDB" id="C7YXX0"/>
<accession>C7YXX0</accession>
<evidence type="ECO:0000256" key="1">
    <source>
        <dbReference type="ARBA" id="ARBA00010552"/>
    </source>
</evidence>
<dbReference type="SUPFAM" id="SSF55298">
    <property type="entry name" value="YjgF-like"/>
    <property type="match status" value="1"/>
</dbReference>
<dbReference type="KEGG" id="nhe:NECHADRAFT_44927"/>
<dbReference type="VEuPathDB" id="FungiDB:NECHADRAFT_44927"/>
<name>C7YXX0_FUSV7</name>
<dbReference type="HOGENOM" id="CLU_100715_7_2_1"/>
<dbReference type="PANTHER" id="PTHR11803">
    <property type="entry name" value="2-IMINOBUTANOATE/2-IMINOPROPANOATE DEAMINASE RIDA"/>
    <property type="match status" value="1"/>
</dbReference>
<gene>
    <name evidence="2" type="ORF">NECHADRAFT_44927</name>
</gene>
<dbReference type="Gene3D" id="3.30.1330.40">
    <property type="entry name" value="RutC-like"/>
    <property type="match status" value="1"/>
</dbReference>
<dbReference type="PANTHER" id="PTHR11803:SF42">
    <property type="entry name" value="MMF1"/>
    <property type="match status" value="1"/>
</dbReference>
<dbReference type="Proteomes" id="UP000005206">
    <property type="component" value="Chromosome 7"/>
</dbReference>
<dbReference type="RefSeq" id="XP_003049379.1">
    <property type="nucleotide sequence ID" value="XM_003049333.1"/>
</dbReference>
<proteinExistence type="inferred from homology"/>
<keyword evidence="3" id="KW-1185">Reference proteome</keyword>
<protein>
    <submittedName>
        <fullName evidence="2">Uncharacterized protein</fullName>
    </submittedName>
</protein>
<reference evidence="2 3" key="1">
    <citation type="journal article" date="2009" name="PLoS Genet.">
        <title>The genome of Nectria haematococca: contribution of supernumerary chromosomes to gene expansion.</title>
        <authorList>
            <person name="Coleman J.J."/>
            <person name="Rounsley S.D."/>
            <person name="Rodriguez-Carres M."/>
            <person name="Kuo A."/>
            <person name="Wasmann C.C."/>
            <person name="Grimwood J."/>
            <person name="Schmutz J."/>
            <person name="Taga M."/>
            <person name="White G.J."/>
            <person name="Zhou S."/>
            <person name="Schwartz D.C."/>
            <person name="Freitag M."/>
            <person name="Ma L.J."/>
            <person name="Danchin E.G."/>
            <person name="Henrissat B."/>
            <person name="Coutinho P.M."/>
            <person name="Nelson D.R."/>
            <person name="Straney D."/>
            <person name="Napoli C.A."/>
            <person name="Barker B.M."/>
            <person name="Gribskov M."/>
            <person name="Rep M."/>
            <person name="Kroken S."/>
            <person name="Molnar I."/>
            <person name="Rensing C."/>
            <person name="Kennell J.C."/>
            <person name="Zamora J."/>
            <person name="Farman M.L."/>
            <person name="Selker E.U."/>
            <person name="Salamov A."/>
            <person name="Shapiro H."/>
            <person name="Pangilinan J."/>
            <person name="Lindquist E."/>
            <person name="Lamers C."/>
            <person name="Grigoriev I.V."/>
            <person name="Geiser D.M."/>
            <person name="Covert S.F."/>
            <person name="Temporini E."/>
            <person name="Vanetten H.D."/>
        </authorList>
    </citation>
    <scope>NUCLEOTIDE SEQUENCE [LARGE SCALE GENOMIC DNA]</scope>
    <source>
        <strain evidence="3">ATCC MYA-4622 / CBS 123669 / FGSC 9596 / NRRL 45880 / 77-13-4</strain>
    </source>
</reference>
<dbReference type="GO" id="GO:0019239">
    <property type="term" value="F:deaminase activity"/>
    <property type="evidence" value="ECO:0007669"/>
    <property type="project" value="TreeGrafter"/>
</dbReference>
<dbReference type="eggNOG" id="KOG2317">
    <property type="taxonomic scope" value="Eukaryota"/>
</dbReference>
<dbReference type="GO" id="GO:0005739">
    <property type="term" value="C:mitochondrion"/>
    <property type="evidence" value="ECO:0007669"/>
    <property type="project" value="TreeGrafter"/>
</dbReference>
<dbReference type="OrthoDB" id="309640at2759"/>
<dbReference type="NCBIfam" id="TIGR00004">
    <property type="entry name" value="Rid family detoxifying hydrolase"/>
    <property type="match status" value="1"/>
</dbReference>
<dbReference type="InterPro" id="IPR006175">
    <property type="entry name" value="YjgF/YER057c/UK114"/>
</dbReference>
<dbReference type="OMA" id="AEGPYHQ"/>
<dbReference type="GO" id="GO:0005829">
    <property type="term" value="C:cytosol"/>
    <property type="evidence" value="ECO:0007669"/>
    <property type="project" value="TreeGrafter"/>
</dbReference>
<organism evidence="2 3">
    <name type="scientific">Fusarium vanettenii (strain ATCC MYA-4622 / CBS 123669 / FGSC 9596 / NRRL 45880 / 77-13-4)</name>
    <name type="common">Fusarium solani subsp. pisi</name>
    <dbReference type="NCBI Taxonomy" id="660122"/>
    <lineage>
        <taxon>Eukaryota</taxon>
        <taxon>Fungi</taxon>
        <taxon>Dikarya</taxon>
        <taxon>Ascomycota</taxon>
        <taxon>Pezizomycotina</taxon>
        <taxon>Sordariomycetes</taxon>
        <taxon>Hypocreomycetidae</taxon>
        <taxon>Hypocreales</taxon>
        <taxon>Nectriaceae</taxon>
        <taxon>Fusarium</taxon>
        <taxon>Fusarium solani species complex</taxon>
        <taxon>Fusarium vanettenii</taxon>
    </lineage>
</organism>
<comment type="similarity">
    <text evidence="1">Belongs to the RutC family.</text>
</comment>
<dbReference type="FunFam" id="3.30.1330.40:FF:000001">
    <property type="entry name" value="L-PSP family endoribonuclease"/>
    <property type="match status" value="1"/>
</dbReference>